<evidence type="ECO:0000256" key="1">
    <source>
        <dbReference type="ARBA" id="ARBA00022618"/>
    </source>
</evidence>
<evidence type="ECO:0000256" key="2">
    <source>
        <dbReference type="ARBA" id="ARBA00022737"/>
    </source>
</evidence>
<feature type="region of interest" description="Disordered" evidence="10">
    <location>
        <begin position="207"/>
        <end position="287"/>
    </location>
</feature>
<evidence type="ECO:0000256" key="7">
    <source>
        <dbReference type="ARBA" id="ARBA00039772"/>
    </source>
</evidence>
<evidence type="ECO:0000256" key="9">
    <source>
        <dbReference type="SAM" id="Coils"/>
    </source>
</evidence>
<keyword evidence="9" id="KW-0175">Coiled coil</keyword>
<dbReference type="EMBL" id="HBFC01007471">
    <property type="protein sequence ID" value="CAD8701539.1"/>
    <property type="molecule type" value="Transcribed_RNA"/>
</dbReference>
<accession>A0A7S0X4B0</accession>
<dbReference type="AlphaFoldDB" id="A0A7S0X4B0"/>
<name>A0A7S0X4B0_9CHLO</name>
<dbReference type="Pfam" id="PF13833">
    <property type="entry name" value="EF-hand_8"/>
    <property type="match status" value="1"/>
</dbReference>
<evidence type="ECO:0000259" key="11">
    <source>
        <dbReference type="PROSITE" id="PS50222"/>
    </source>
</evidence>
<evidence type="ECO:0000313" key="12">
    <source>
        <dbReference type="EMBL" id="CAD8701539.1"/>
    </source>
</evidence>
<feature type="coiled-coil region" evidence="9">
    <location>
        <begin position="443"/>
        <end position="470"/>
    </location>
</feature>
<dbReference type="InterPro" id="IPR011992">
    <property type="entry name" value="EF-hand-dom_pair"/>
</dbReference>
<feature type="domain" description="EF-hand" evidence="11">
    <location>
        <begin position="295"/>
        <end position="330"/>
    </location>
</feature>
<dbReference type="PANTHER" id="PTHR23048:SF59">
    <property type="entry name" value="EF-HAND SUPERFAMILY PROTEIN"/>
    <property type="match status" value="1"/>
</dbReference>
<gene>
    <name evidence="12" type="ORF">MANT1106_LOCUS4221</name>
</gene>
<keyword evidence="5" id="KW-0131">Cell cycle</keyword>
<organism evidence="12">
    <name type="scientific">Mantoniella antarctica</name>
    <dbReference type="NCBI Taxonomy" id="81844"/>
    <lineage>
        <taxon>Eukaryota</taxon>
        <taxon>Viridiplantae</taxon>
        <taxon>Chlorophyta</taxon>
        <taxon>Mamiellophyceae</taxon>
        <taxon>Mamiellales</taxon>
        <taxon>Mamiellaceae</taxon>
        <taxon>Mantoniella</taxon>
    </lineage>
</organism>
<dbReference type="GO" id="GO:0016460">
    <property type="term" value="C:myosin II complex"/>
    <property type="evidence" value="ECO:0007669"/>
    <property type="project" value="TreeGrafter"/>
</dbReference>
<sequence length="485" mass="51408">MKEAAAAGGGEDRPRTMLDPDTLLTFSSLARPLEHWEREMLATLFTIQWYDPGAIIPLPTANSNTTAGSQPGCSGGDGVRIGDDGILGLVLSGQIMTTRRDLAAARSAVRTDVFGPGEHYSATATVTRGGEAVVRTGAVTSYVSTDAGEPAAVAVLQGMDIKELPRTLQELLMGTALPLNWNPPPRTAYSSGAVAPGKSTELALAGSTRNVDMDAETPSGRGSSLRGGHGDGRGRVGGGTSRRDVSGEGKKAEGGEEGGRNGPSLVSDRQLSTTQPISDGSRRGEATNVHGMKAELVQELTEAFMFVDTDSGGDIDANELKFAARALGFEPNPRELKAMLDAIDDDGGGTVDLSEFISKITERIAEVTVDHALDHGFDCFDTERKGFIVLQDVAGAAKAVGDNVTSEELEQLMNLGAADLNDDGEIDRTEFAGIMNSKITTLEERQRLMRDELKRQAEAAEEARVSAKMLSKYRVLDGRREADPE</sequence>
<dbReference type="GO" id="GO:0005509">
    <property type="term" value="F:calcium ion binding"/>
    <property type="evidence" value="ECO:0007669"/>
    <property type="project" value="InterPro"/>
</dbReference>
<dbReference type="SMART" id="SM00054">
    <property type="entry name" value="EFh"/>
    <property type="match status" value="4"/>
</dbReference>
<dbReference type="PROSITE" id="PS50222">
    <property type="entry name" value="EF_HAND_2"/>
    <property type="match status" value="2"/>
</dbReference>
<dbReference type="InterPro" id="IPR002048">
    <property type="entry name" value="EF_hand_dom"/>
</dbReference>
<dbReference type="CDD" id="cd00051">
    <property type="entry name" value="EFh"/>
    <property type="match status" value="2"/>
</dbReference>
<feature type="compositionally biased region" description="Basic and acidic residues" evidence="10">
    <location>
        <begin position="241"/>
        <end position="259"/>
    </location>
</feature>
<dbReference type="GO" id="GO:0051301">
    <property type="term" value="P:cell division"/>
    <property type="evidence" value="ECO:0007669"/>
    <property type="project" value="UniProtKB-KW"/>
</dbReference>
<feature type="domain" description="EF-hand" evidence="11">
    <location>
        <begin position="331"/>
        <end position="366"/>
    </location>
</feature>
<dbReference type="PROSITE" id="PS00018">
    <property type="entry name" value="EF_HAND_1"/>
    <property type="match status" value="3"/>
</dbReference>
<evidence type="ECO:0000256" key="3">
    <source>
        <dbReference type="ARBA" id="ARBA00022776"/>
    </source>
</evidence>
<feature type="compositionally biased region" description="Polar residues" evidence="10">
    <location>
        <begin position="267"/>
        <end position="278"/>
    </location>
</feature>
<keyword evidence="3" id="KW-0498">Mitosis</keyword>
<comment type="function">
    <text evidence="6">This calcium-binding protein is found in the basal body complexes (the functional homolog of the centrosome in animal cell). In mitotic cells it is specifically associated with the poles of the mitotic spindles at the sites of the duplicated basal body complexes.</text>
</comment>
<keyword evidence="4" id="KW-0106">Calcium</keyword>
<evidence type="ECO:0000256" key="5">
    <source>
        <dbReference type="ARBA" id="ARBA00023306"/>
    </source>
</evidence>
<dbReference type="InterPro" id="IPR050230">
    <property type="entry name" value="CALM/Myosin/TropC-like"/>
</dbReference>
<evidence type="ECO:0000256" key="8">
    <source>
        <dbReference type="ARBA" id="ARBA00041736"/>
    </source>
</evidence>
<keyword evidence="2" id="KW-0677">Repeat</keyword>
<proteinExistence type="predicted"/>
<reference evidence="12" key="1">
    <citation type="submission" date="2021-01" db="EMBL/GenBank/DDBJ databases">
        <authorList>
            <person name="Corre E."/>
            <person name="Pelletier E."/>
            <person name="Niang G."/>
            <person name="Scheremetjew M."/>
            <person name="Finn R."/>
            <person name="Kale V."/>
            <person name="Holt S."/>
            <person name="Cochrane G."/>
            <person name="Meng A."/>
            <person name="Brown T."/>
            <person name="Cohen L."/>
        </authorList>
    </citation>
    <scope>NUCLEOTIDE SEQUENCE</scope>
    <source>
        <strain evidence="12">SL-175</strain>
    </source>
</reference>
<dbReference type="InterPro" id="IPR018247">
    <property type="entry name" value="EF_Hand_1_Ca_BS"/>
</dbReference>
<protein>
    <recommendedName>
        <fullName evidence="7">Caltractin</fullName>
    </recommendedName>
    <alternativeName>
        <fullName evidence="8">Centrin</fullName>
    </alternativeName>
</protein>
<evidence type="ECO:0000256" key="4">
    <source>
        <dbReference type="ARBA" id="ARBA00022837"/>
    </source>
</evidence>
<dbReference type="PANTHER" id="PTHR23048">
    <property type="entry name" value="MYOSIN LIGHT CHAIN 1, 3"/>
    <property type="match status" value="1"/>
</dbReference>
<keyword evidence="1" id="KW-0132">Cell division</keyword>
<evidence type="ECO:0000256" key="6">
    <source>
        <dbReference type="ARBA" id="ARBA00037153"/>
    </source>
</evidence>
<dbReference type="FunFam" id="1.10.238.10:FF:000178">
    <property type="entry name" value="Calmodulin-2 A"/>
    <property type="match status" value="1"/>
</dbReference>
<dbReference type="Gene3D" id="1.10.238.10">
    <property type="entry name" value="EF-hand"/>
    <property type="match status" value="2"/>
</dbReference>
<evidence type="ECO:0000256" key="10">
    <source>
        <dbReference type="SAM" id="MobiDB-lite"/>
    </source>
</evidence>
<dbReference type="SUPFAM" id="SSF47473">
    <property type="entry name" value="EF-hand"/>
    <property type="match status" value="1"/>
</dbReference>